<evidence type="ECO:0000256" key="1">
    <source>
        <dbReference type="ARBA" id="ARBA00009347"/>
    </source>
</evidence>
<dbReference type="PANTHER" id="PTHR42707">
    <property type="entry name" value="ACYL-COA DEHYDROGENASE"/>
    <property type="match status" value="1"/>
</dbReference>
<evidence type="ECO:0000259" key="6">
    <source>
        <dbReference type="Pfam" id="PF02770"/>
    </source>
</evidence>
<keyword evidence="10" id="KW-1185">Reference proteome</keyword>
<comment type="cofactor">
    <cofactor evidence="4">
        <name>FAD</name>
        <dbReference type="ChEBI" id="CHEBI:57692"/>
    </cofactor>
</comment>
<evidence type="ECO:0000259" key="7">
    <source>
        <dbReference type="Pfam" id="PF18158"/>
    </source>
</evidence>
<dbReference type="PANTHER" id="PTHR42707:SF2">
    <property type="entry name" value="ACD11 DEHYDROGENASE"/>
    <property type="match status" value="1"/>
</dbReference>
<reference evidence="9 10" key="1">
    <citation type="submission" date="2017-10" db="EMBL/GenBank/DDBJ databases">
        <title>Draft genome of Longimonas halophila.</title>
        <authorList>
            <person name="Goh K.M."/>
            <person name="Shamsir M.S."/>
            <person name="Lim S.W."/>
        </authorList>
    </citation>
    <scope>NUCLEOTIDE SEQUENCE [LARGE SCALE GENOMIC DNA]</scope>
    <source>
        <strain evidence="9 10">KCTC 42399</strain>
    </source>
</reference>
<dbReference type="InterPro" id="IPR006091">
    <property type="entry name" value="Acyl-CoA_Oxase/DH_mid-dom"/>
</dbReference>
<keyword evidence="2 4" id="KW-0285">Flavoprotein</keyword>
<name>A0A2H3NRB7_9BACT</name>
<dbReference type="Gene3D" id="1.20.140.10">
    <property type="entry name" value="Butyryl-CoA Dehydrogenase, subunit A, domain 3"/>
    <property type="match status" value="1"/>
</dbReference>
<comment type="similarity">
    <text evidence="1 4">Belongs to the acyl-CoA dehydrogenase family.</text>
</comment>
<proteinExistence type="inferred from homology"/>
<dbReference type="InterPro" id="IPR036250">
    <property type="entry name" value="AcylCo_DH-like_C"/>
</dbReference>
<evidence type="ECO:0000313" key="9">
    <source>
        <dbReference type="EMBL" id="PEN06001.1"/>
    </source>
</evidence>
<comment type="caution">
    <text evidence="9">The sequence shown here is derived from an EMBL/GenBank/DDBJ whole genome shotgun (WGS) entry which is preliminary data.</text>
</comment>
<dbReference type="Pfam" id="PF02770">
    <property type="entry name" value="Acyl-CoA_dh_M"/>
    <property type="match status" value="1"/>
</dbReference>
<evidence type="ECO:0000256" key="2">
    <source>
        <dbReference type="ARBA" id="ARBA00022630"/>
    </source>
</evidence>
<dbReference type="Gene3D" id="2.40.110.20">
    <property type="match status" value="1"/>
</dbReference>
<dbReference type="EMBL" id="PDEP01000010">
    <property type="protein sequence ID" value="PEN06001.1"/>
    <property type="molecule type" value="Genomic_DNA"/>
</dbReference>
<dbReference type="Pfam" id="PF00441">
    <property type="entry name" value="Acyl-CoA_dh_1"/>
    <property type="match status" value="1"/>
</dbReference>
<gene>
    <name evidence="9" type="ORF">CRI93_11000</name>
</gene>
<dbReference type="SUPFAM" id="SSF56645">
    <property type="entry name" value="Acyl-CoA dehydrogenase NM domain-like"/>
    <property type="match status" value="1"/>
</dbReference>
<dbReference type="InterPro" id="IPR052904">
    <property type="entry name" value="Acyl-CoA_dehydrogenase-like"/>
</dbReference>
<evidence type="ECO:0000256" key="4">
    <source>
        <dbReference type="RuleBase" id="RU362125"/>
    </source>
</evidence>
<dbReference type="Gene3D" id="6.10.250.600">
    <property type="match status" value="1"/>
</dbReference>
<dbReference type="SUPFAM" id="SSF47203">
    <property type="entry name" value="Acyl-CoA dehydrogenase C-terminal domain-like"/>
    <property type="match status" value="1"/>
</dbReference>
<evidence type="ECO:0000256" key="3">
    <source>
        <dbReference type="ARBA" id="ARBA00022827"/>
    </source>
</evidence>
<feature type="domain" description="Acyl-CoA oxidase/dehydrogenase middle" evidence="6">
    <location>
        <begin position="174"/>
        <end position="273"/>
    </location>
</feature>
<dbReference type="InterPro" id="IPR053998">
    <property type="entry name" value="ACDH-11_C"/>
</dbReference>
<feature type="domain" description="Adaptive response protein AidB N-terminal" evidence="7">
    <location>
        <begin position="14"/>
        <end position="164"/>
    </location>
</feature>
<dbReference type="Pfam" id="PF22217">
    <property type="entry name" value="ACDH-11_C"/>
    <property type="match status" value="1"/>
</dbReference>
<evidence type="ECO:0000259" key="5">
    <source>
        <dbReference type="Pfam" id="PF00441"/>
    </source>
</evidence>
<dbReference type="InterPro" id="IPR041504">
    <property type="entry name" value="AidB_N"/>
</dbReference>
<evidence type="ECO:0000259" key="8">
    <source>
        <dbReference type="Pfam" id="PF22217"/>
    </source>
</evidence>
<keyword evidence="3 4" id="KW-0274">FAD</keyword>
<keyword evidence="4" id="KW-0560">Oxidoreductase</keyword>
<dbReference type="InterPro" id="IPR009075">
    <property type="entry name" value="AcylCo_DH/oxidase_C"/>
</dbReference>
<accession>A0A2H3NRB7</accession>
<dbReference type="InterPro" id="IPR009100">
    <property type="entry name" value="AcylCoA_DH/oxidase_NM_dom_sf"/>
</dbReference>
<feature type="domain" description="Acyl-CoA dehydrogenase/oxidase C-terminal" evidence="5">
    <location>
        <begin position="286"/>
        <end position="440"/>
    </location>
</feature>
<protein>
    <submittedName>
        <fullName evidence="9">Acyl-CoA dehydrogenase</fullName>
    </submittedName>
</protein>
<evidence type="ECO:0000313" key="10">
    <source>
        <dbReference type="Proteomes" id="UP000221024"/>
    </source>
</evidence>
<feature type="domain" description="Acyl-CoA dehydrogenase 11-like C-terminal" evidence="8">
    <location>
        <begin position="450"/>
        <end position="545"/>
    </location>
</feature>
<organism evidence="9 10">
    <name type="scientific">Longimonas halophila</name>
    <dbReference type="NCBI Taxonomy" id="1469170"/>
    <lineage>
        <taxon>Bacteria</taxon>
        <taxon>Pseudomonadati</taxon>
        <taxon>Rhodothermota</taxon>
        <taxon>Rhodothermia</taxon>
        <taxon>Rhodothermales</taxon>
        <taxon>Salisaetaceae</taxon>
        <taxon>Longimonas</taxon>
    </lineage>
</organism>
<dbReference type="Proteomes" id="UP000221024">
    <property type="component" value="Unassembled WGS sequence"/>
</dbReference>
<sequence>MYVPTMSRKLADLGNQFDTDRVLRSYLKRMCPPEMYAAIKPDLQALGEKTGGELYDLQLQDRPNTPRLVQWDPTGDRIDQIELTDVWQRVLPMVAEHGVISTAYERENGALSRVHQGALAYLLLPASDMMGFLLATTDGSIATLLRSGNEPLIDEVVPHLLSRTPDTFWTSGQWRTEQSGGTDLSKVDTEARYEDGEWRLYGHKWFTSSTAANMAIVLARPESTNDQGRAGLSLFYLPIRDNHDESPADGIRVNRLKESMGAKKLPVSEVTLDGAVAYPVTELQNGTRHLTPMVDRARMWNALIAVSSMRRGLALARDYARKRKAFGTPIIEKPLHYDTLADVQATFEGAFHLTFRFVELIGKEENDALSNEEQHLLRALSPLAKLITGRQAVEVSTEVIEAFGGSGYVEETGIPALLRDAFALPLWEGTTNVMSLIALRTLRRDGRLEAVHNEIKRCADAVDTPALQHAMKQAQDAFKAAVQWLADTLEHRGEKALEAGARRFAYTIAHALEAALLIRHAQWAIQDEGRRPIAVAEYFTAKGINHIARRAHYDGYMLAKDFNRQSLFQSEAPIDTGSQKAAL</sequence>
<dbReference type="GO" id="GO:0003995">
    <property type="term" value="F:acyl-CoA dehydrogenase activity"/>
    <property type="evidence" value="ECO:0007669"/>
    <property type="project" value="TreeGrafter"/>
</dbReference>
<dbReference type="AlphaFoldDB" id="A0A2H3NRB7"/>
<dbReference type="Pfam" id="PF18158">
    <property type="entry name" value="AidB_N"/>
    <property type="match status" value="1"/>
</dbReference>